<sequence>MTKPLRSIQMLFCRIDIGSDWIATHFPDGTSYGAEPQMTAEYVALAQRCGYGGDVLRYAHEHEIAHALIGEVVYRGPSRVVWGCAHGKYAPSVEILAEEELCISLQAFARAGTLPGSSAPGFDWFALRYRFLQLCDEVSP</sequence>
<dbReference type="Proteomes" id="UP000010792">
    <property type="component" value="Chromosome"/>
</dbReference>
<protein>
    <submittedName>
        <fullName evidence="1">Uncharacterized protein</fullName>
    </submittedName>
</protein>
<name>L0NE55_9HYPH</name>
<dbReference type="STRING" id="1125847.NT26_1362"/>
<evidence type="ECO:0000313" key="1">
    <source>
        <dbReference type="EMBL" id="CCF19086.1"/>
    </source>
</evidence>
<keyword evidence="2" id="KW-1185">Reference proteome</keyword>
<dbReference type="EMBL" id="FO082820">
    <property type="protein sequence ID" value="CCF19086.1"/>
    <property type="molecule type" value="Genomic_DNA"/>
</dbReference>
<reference evidence="1 2" key="1">
    <citation type="journal article" date="2013" name="Genome Biol. Evol.">
        <title>Life in an arsenic-containing gold mine: genome and physiology of the autotrophic arsenite-oxidizing bacterium rhizobium sp. NT-26.</title>
        <authorList>
            <person name="Andres J."/>
            <person name="Arsene-Ploetze F."/>
            <person name="Barbe V."/>
            <person name="Brochier-Armanet C."/>
            <person name="Cleiss-Arnold J."/>
            <person name="Coppee J.Y."/>
            <person name="Dillies M.A."/>
            <person name="Geist"/>
            <person name="L"/>
            <person name="Joublin A."/>
            <person name="Koechler S."/>
            <person name="Lassalle F."/>
            <person name="Marchal M."/>
            <person name="Medigue C."/>
            <person name="Muller D."/>
            <person name="Nesme X."/>
            <person name="Plewniak F."/>
            <person name="Proux C."/>
            <person name="Ramirez-Bahena M.H."/>
            <person name="Schenowitz C."/>
            <person name="Sismeiro O."/>
            <person name="Vallenet D."/>
            <person name="Santini J.M."/>
            <person name="Bertin P.N."/>
        </authorList>
    </citation>
    <scope>NUCLEOTIDE SEQUENCE [LARGE SCALE GENOMIC DNA]</scope>
    <source>
        <strain evidence="1 2">NT-26</strain>
    </source>
</reference>
<evidence type="ECO:0000313" key="2">
    <source>
        <dbReference type="Proteomes" id="UP000010792"/>
    </source>
</evidence>
<proteinExistence type="predicted"/>
<dbReference type="AlphaFoldDB" id="L0NE55"/>
<dbReference type="KEGG" id="rht:NT26_1362"/>
<dbReference type="OrthoDB" id="9962736at2"/>
<gene>
    <name evidence="1" type="ORF">NT26_1362</name>
</gene>
<organism evidence="1 2">
    <name type="scientific">Pseudorhizobium banfieldiae</name>
    <dbReference type="NCBI Taxonomy" id="1125847"/>
    <lineage>
        <taxon>Bacteria</taxon>
        <taxon>Pseudomonadati</taxon>
        <taxon>Pseudomonadota</taxon>
        <taxon>Alphaproteobacteria</taxon>
        <taxon>Hyphomicrobiales</taxon>
        <taxon>Rhizobiaceae</taxon>
        <taxon>Rhizobium/Agrobacterium group</taxon>
        <taxon>Pseudorhizobium</taxon>
    </lineage>
</organism>
<accession>L0NE55</accession>
<dbReference type="RefSeq" id="WP_052637986.1">
    <property type="nucleotide sequence ID" value="NZ_FO082820.1"/>
</dbReference>